<dbReference type="GO" id="GO:0000978">
    <property type="term" value="F:RNA polymerase II cis-regulatory region sequence-specific DNA binding"/>
    <property type="evidence" value="ECO:0007669"/>
    <property type="project" value="TreeGrafter"/>
</dbReference>
<keyword evidence="4" id="KW-0805">Transcription regulation</keyword>
<dbReference type="FunFam" id="1.10.10.10:FF:000037">
    <property type="entry name" value="Heat stress transcription factor B-4"/>
    <property type="match status" value="1"/>
</dbReference>
<feature type="coiled-coil region" evidence="10">
    <location>
        <begin position="21"/>
        <end position="48"/>
    </location>
</feature>
<dbReference type="GO" id="GO:0006357">
    <property type="term" value="P:regulation of transcription by RNA polymerase II"/>
    <property type="evidence" value="ECO:0007669"/>
    <property type="project" value="TreeGrafter"/>
</dbReference>
<feature type="region of interest" description="Disordered" evidence="11">
    <location>
        <begin position="1"/>
        <end position="21"/>
    </location>
</feature>
<feature type="domain" description="HSF-type DNA-binding" evidence="12">
    <location>
        <begin position="149"/>
        <end position="243"/>
    </location>
</feature>
<dbReference type="Proteomes" id="UP001229421">
    <property type="component" value="Unassembled WGS sequence"/>
</dbReference>
<dbReference type="Gene3D" id="1.10.10.10">
    <property type="entry name" value="Winged helix-like DNA-binding domain superfamily/Winged helix DNA-binding domain"/>
    <property type="match status" value="1"/>
</dbReference>
<dbReference type="EMBL" id="JAUHHV010000009">
    <property type="protein sequence ID" value="KAK1413447.1"/>
    <property type="molecule type" value="Genomic_DNA"/>
</dbReference>
<reference evidence="13" key="1">
    <citation type="journal article" date="2023" name="bioRxiv">
        <title>Improved chromosome-level genome assembly for marigold (Tagetes erecta).</title>
        <authorList>
            <person name="Jiang F."/>
            <person name="Yuan L."/>
            <person name="Wang S."/>
            <person name="Wang H."/>
            <person name="Xu D."/>
            <person name="Wang A."/>
            <person name="Fan W."/>
        </authorList>
    </citation>
    <scope>NUCLEOTIDE SEQUENCE</scope>
    <source>
        <strain evidence="13">WSJ</strain>
        <tissue evidence="13">Leaf</tissue>
    </source>
</reference>
<evidence type="ECO:0000256" key="3">
    <source>
        <dbReference type="ARBA" id="ARBA00022553"/>
    </source>
</evidence>
<dbReference type="InterPro" id="IPR036388">
    <property type="entry name" value="WH-like_DNA-bd_sf"/>
</dbReference>
<dbReference type="PANTHER" id="PTHR10015:SF304">
    <property type="entry name" value="HEAT STRESS TRANSCRIPTION FACTOR B-4B"/>
    <property type="match status" value="1"/>
</dbReference>
<evidence type="ECO:0000256" key="9">
    <source>
        <dbReference type="RuleBase" id="RU004020"/>
    </source>
</evidence>
<dbReference type="InterPro" id="IPR000232">
    <property type="entry name" value="HSF_DNA-bd"/>
</dbReference>
<comment type="subunit">
    <text evidence="2">Homotrimer.</text>
</comment>
<evidence type="ECO:0000256" key="6">
    <source>
        <dbReference type="ARBA" id="ARBA00023125"/>
    </source>
</evidence>
<comment type="subcellular location">
    <subcellularLocation>
        <location evidence="1">Nucleus</location>
    </subcellularLocation>
</comment>
<keyword evidence="8" id="KW-0539">Nucleus</keyword>
<name>A0AAD8NLR1_TARER</name>
<protein>
    <recommendedName>
        <fullName evidence="12">HSF-type DNA-binding domain-containing protein</fullName>
    </recommendedName>
</protein>
<keyword evidence="3" id="KW-0597">Phosphoprotein</keyword>
<evidence type="ECO:0000256" key="5">
    <source>
        <dbReference type="ARBA" id="ARBA00023016"/>
    </source>
</evidence>
<keyword evidence="7" id="KW-0804">Transcription</keyword>
<evidence type="ECO:0000256" key="7">
    <source>
        <dbReference type="ARBA" id="ARBA00023163"/>
    </source>
</evidence>
<evidence type="ECO:0000313" key="13">
    <source>
        <dbReference type="EMBL" id="KAK1413447.1"/>
    </source>
</evidence>
<evidence type="ECO:0000256" key="10">
    <source>
        <dbReference type="SAM" id="Coils"/>
    </source>
</evidence>
<dbReference type="SUPFAM" id="SSF46785">
    <property type="entry name" value="Winged helix' DNA-binding domain"/>
    <property type="match status" value="1"/>
</dbReference>
<evidence type="ECO:0000256" key="1">
    <source>
        <dbReference type="ARBA" id="ARBA00004123"/>
    </source>
</evidence>
<proteinExistence type="inferred from homology"/>
<dbReference type="SMART" id="SM00415">
    <property type="entry name" value="HSF"/>
    <property type="match status" value="1"/>
</dbReference>
<gene>
    <name evidence="13" type="ORF">QVD17_35220</name>
</gene>
<dbReference type="GO" id="GO:0003700">
    <property type="term" value="F:DNA-binding transcription factor activity"/>
    <property type="evidence" value="ECO:0007669"/>
    <property type="project" value="InterPro"/>
</dbReference>
<dbReference type="Pfam" id="PF00447">
    <property type="entry name" value="HSF_DNA-bind"/>
    <property type="match status" value="1"/>
</dbReference>
<keyword evidence="5" id="KW-0346">Stress response</keyword>
<dbReference type="InterPro" id="IPR036390">
    <property type="entry name" value="WH_DNA-bd_sf"/>
</dbReference>
<evidence type="ECO:0000256" key="4">
    <source>
        <dbReference type="ARBA" id="ARBA00023015"/>
    </source>
</evidence>
<dbReference type="GO" id="GO:0005634">
    <property type="term" value="C:nucleus"/>
    <property type="evidence" value="ECO:0007669"/>
    <property type="project" value="UniProtKB-SubCell"/>
</dbReference>
<dbReference type="PANTHER" id="PTHR10015">
    <property type="entry name" value="HEAT SHOCK TRANSCRIPTION FACTOR"/>
    <property type="match status" value="1"/>
</dbReference>
<keyword evidence="10" id="KW-0175">Coiled coil</keyword>
<dbReference type="AlphaFoldDB" id="A0AAD8NLR1"/>
<evidence type="ECO:0000313" key="14">
    <source>
        <dbReference type="Proteomes" id="UP001229421"/>
    </source>
</evidence>
<evidence type="ECO:0000259" key="12">
    <source>
        <dbReference type="SMART" id="SM00415"/>
    </source>
</evidence>
<accession>A0AAD8NLR1</accession>
<comment type="caution">
    <text evidence="13">The sequence shown here is derived from an EMBL/GenBank/DDBJ whole genome shotgun (WGS) entry which is preliminary data.</text>
</comment>
<organism evidence="13 14">
    <name type="scientific">Tagetes erecta</name>
    <name type="common">African marigold</name>
    <dbReference type="NCBI Taxonomy" id="13708"/>
    <lineage>
        <taxon>Eukaryota</taxon>
        <taxon>Viridiplantae</taxon>
        <taxon>Streptophyta</taxon>
        <taxon>Embryophyta</taxon>
        <taxon>Tracheophyta</taxon>
        <taxon>Spermatophyta</taxon>
        <taxon>Magnoliopsida</taxon>
        <taxon>eudicotyledons</taxon>
        <taxon>Gunneridae</taxon>
        <taxon>Pentapetalae</taxon>
        <taxon>asterids</taxon>
        <taxon>campanulids</taxon>
        <taxon>Asterales</taxon>
        <taxon>Asteraceae</taxon>
        <taxon>Asteroideae</taxon>
        <taxon>Heliantheae alliance</taxon>
        <taxon>Tageteae</taxon>
        <taxon>Tagetes</taxon>
    </lineage>
</organism>
<keyword evidence="6" id="KW-0238">DNA-binding</keyword>
<evidence type="ECO:0000256" key="2">
    <source>
        <dbReference type="ARBA" id="ARBA00011233"/>
    </source>
</evidence>
<sequence>METTQGNDHGGANGADNEGGIEQARVSINELKDTLGKARKDHKHITNRIQRFKYDIQQTLSEVQTTTEAMFNKLMPEKVGRKRGFVDIDMGTCFDHDIEKDFESIGRQFEELGDCSKTLSHLTQKGDCSKALSHLTQKAVTRHVGDGCRIPKFLHKLYTMVANEEIDDYISWNRPCCESLIIWDINKFATHVLPMYFKHSNFSSFNSQLNIYGFKKVSWEKSEYANEWFRRGRYDLLGNIKRRSKSLRAITICSTTEVQRFKTRLKTIQQDQENTTLTLSSYEKQIKASVDEFKEIVVKLANVVEKMTQKSNENTKKSKLETEKNILGDVPGQESEVNEPETTSKENGNVKEQSCFQDIEIDTEVFEKMMMEYSSFEW</sequence>
<comment type="similarity">
    <text evidence="9">Belongs to the HSF family.</text>
</comment>
<feature type="compositionally biased region" description="Polar residues" evidence="11">
    <location>
        <begin position="345"/>
        <end position="355"/>
    </location>
</feature>
<evidence type="ECO:0000256" key="11">
    <source>
        <dbReference type="SAM" id="MobiDB-lite"/>
    </source>
</evidence>
<evidence type="ECO:0000256" key="8">
    <source>
        <dbReference type="ARBA" id="ARBA00023242"/>
    </source>
</evidence>
<feature type="region of interest" description="Disordered" evidence="11">
    <location>
        <begin position="308"/>
        <end position="355"/>
    </location>
</feature>
<keyword evidence="14" id="KW-1185">Reference proteome</keyword>
<feature type="compositionally biased region" description="Basic and acidic residues" evidence="11">
    <location>
        <begin position="313"/>
        <end position="326"/>
    </location>
</feature>
<dbReference type="PRINTS" id="PR00056">
    <property type="entry name" value="HSFDOMAIN"/>
</dbReference>